<dbReference type="AlphaFoldDB" id="A0AAE3IZ53"/>
<dbReference type="RefSeq" id="WP_263952423.1">
    <property type="nucleotide sequence ID" value="NZ_JAOYFC010000001.1"/>
</dbReference>
<keyword evidence="1" id="KW-0812">Transmembrane</keyword>
<keyword evidence="1" id="KW-0472">Membrane</keyword>
<evidence type="ECO:0000256" key="1">
    <source>
        <dbReference type="SAM" id="Phobius"/>
    </source>
</evidence>
<organism evidence="2 3">
    <name type="scientific">Halocynthiibacter halioticoli</name>
    <dbReference type="NCBI Taxonomy" id="2986804"/>
    <lineage>
        <taxon>Bacteria</taxon>
        <taxon>Pseudomonadati</taxon>
        <taxon>Pseudomonadota</taxon>
        <taxon>Alphaproteobacteria</taxon>
        <taxon>Rhodobacterales</taxon>
        <taxon>Paracoccaceae</taxon>
        <taxon>Halocynthiibacter</taxon>
    </lineage>
</organism>
<protein>
    <submittedName>
        <fullName evidence="2">Uncharacterized protein</fullName>
    </submittedName>
</protein>
<dbReference type="Proteomes" id="UP001208041">
    <property type="component" value="Unassembled WGS sequence"/>
</dbReference>
<dbReference type="EMBL" id="JAOYFC010000001">
    <property type="protein sequence ID" value="MCV6823583.1"/>
    <property type="molecule type" value="Genomic_DNA"/>
</dbReference>
<keyword evidence="3" id="KW-1185">Reference proteome</keyword>
<feature type="transmembrane region" description="Helical" evidence="1">
    <location>
        <begin position="40"/>
        <end position="62"/>
    </location>
</feature>
<feature type="transmembrane region" description="Helical" evidence="1">
    <location>
        <begin position="6"/>
        <end position="28"/>
    </location>
</feature>
<name>A0AAE3IZ53_9RHOB</name>
<reference evidence="2" key="1">
    <citation type="submission" date="2022-10" db="EMBL/GenBank/DDBJ databases">
        <authorList>
            <person name="Yue Y."/>
        </authorList>
    </citation>
    <scope>NUCLEOTIDE SEQUENCE</scope>
    <source>
        <strain evidence="2">Z654</strain>
    </source>
</reference>
<proteinExistence type="predicted"/>
<evidence type="ECO:0000313" key="3">
    <source>
        <dbReference type="Proteomes" id="UP001208041"/>
    </source>
</evidence>
<evidence type="ECO:0000313" key="2">
    <source>
        <dbReference type="EMBL" id="MCV6823583.1"/>
    </source>
</evidence>
<comment type="caution">
    <text evidence="2">The sequence shown here is derived from an EMBL/GenBank/DDBJ whole genome shotgun (WGS) entry which is preliminary data.</text>
</comment>
<accession>A0AAE3IZ53</accession>
<keyword evidence="1" id="KW-1133">Transmembrane helix</keyword>
<gene>
    <name evidence="2" type="ORF">OH136_03360</name>
</gene>
<sequence length="71" mass="7998">MFDVFGAVMLLAFIALALCAVYLLFAIIGDMAKARGHSPWAWWTMSLLWSPIGSIFVLWLFFPIETGRDSN</sequence>